<feature type="region of interest" description="Disordered" evidence="1">
    <location>
        <begin position="115"/>
        <end position="237"/>
    </location>
</feature>
<accession>A0ABQ9XLM2</accession>
<feature type="region of interest" description="Disordered" evidence="1">
    <location>
        <begin position="250"/>
        <end position="286"/>
    </location>
</feature>
<feature type="compositionally biased region" description="Basic and acidic residues" evidence="1">
    <location>
        <begin position="250"/>
        <end position="274"/>
    </location>
</feature>
<evidence type="ECO:0000256" key="1">
    <source>
        <dbReference type="SAM" id="MobiDB-lite"/>
    </source>
</evidence>
<sequence>MNLSATFPRTCHLPSQHFASTLPTNPSSPAHIFTETHAKHDFSHTISFPSSSIPVSDYIPPVRDLDTKPSPMLFRTTQPSPLLEDVGDNVAYGNINPKSPSIFSNATRGTFVTLPRSPTGKPLMYLPARRVTPRKVNNRSLASTQKRNTTHTPESRTPASSHSQRQNSGTPQGASPLSSRSAHVGIIIPPFPSDSDVQQSALTTPQTATHRKVQFADHPQQTKEPYQDLPPQPKTPPILSVLQEQEKAMKNIREDRRKTPQRERRRADREHDESSSDSASDWEQPNPYCMLIEEVVSVEPPSYYQRDTRTNRELREREKMRRFAGKQAEKEWDDEEGLERELDPDSDHKVNQNHPLLRSLFLLRLHPRFI</sequence>
<protein>
    <submittedName>
        <fullName evidence="2">Uncharacterized protein</fullName>
    </submittedName>
</protein>
<feature type="compositionally biased region" description="Basic and acidic residues" evidence="1">
    <location>
        <begin position="339"/>
        <end position="350"/>
    </location>
</feature>
<dbReference type="EMBL" id="JARBJD010000123">
    <property type="protein sequence ID" value="KAK2951146.1"/>
    <property type="molecule type" value="Genomic_DNA"/>
</dbReference>
<reference evidence="2 3" key="1">
    <citation type="journal article" date="2022" name="bioRxiv">
        <title>Genomics of Preaxostyla Flagellates Illuminates Evolutionary Transitions and the Path Towards Mitochondrial Loss.</title>
        <authorList>
            <person name="Novak L.V.F."/>
            <person name="Treitli S.C."/>
            <person name="Pyrih J."/>
            <person name="Halakuc P."/>
            <person name="Pipaliya S.V."/>
            <person name="Vacek V."/>
            <person name="Brzon O."/>
            <person name="Soukal P."/>
            <person name="Eme L."/>
            <person name="Dacks J.B."/>
            <person name="Karnkowska A."/>
            <person name="Elias M."/>
            <person name="Hampl V."/>
        </authorList>
    </citation>
    <scope>NUCLEOTIDE SEQUENCE [LARGE SCALE GENOMIC DNA]</scope>
    <source>
        <strain evidence="2">NAU3</strain>
        <tissue evidence="2">Gut</tissue>
    </source>
</reference>
<dbReference type="Proteomes" id="UP001281761">
    <property type="component" value="Unassembled WGS sequence"/>
</dbReference>
<comment type="caution">
    <text evidence="2">The sequence shown here is derived from an EMBL/GenBank/DDBJ whole genome shotgun (WGS) entry which is preliminary data.</text>
</comment>
<evidence type="ECO:0000313" key="3">
    <source>
        <dbReference type="Proteomes" id="UP001281761"/>
    </source>
</evidence>
<proteinExistence type="predicted"/>
<name>A0ABQ9XLM2_9EUKA</name>
<feature type="compositionally biased region" description="Polar residues" evidence="1">
    <location>
        <begin position="195"/>
        <end position="208"/>
    </location>
</feature>
<evidence type="ECO:0000313" key="2">
    <source>
        <dbReference type="EMBL" id="KAK2951146.1"/>
    </source>
</evidence>
<gene>
    <name evidence="2" type="ORF">BLNAU_13884</name>
</gene>
<keyword evidence="3" id="KW-1185">Reference proteome</keyword>
<organism evidence="2 3">
    <name type="scientific">Blattamonas nauphoetae</name>
    <dbReference type="NCBI Taxonomy" id="2049346"/>
    <lineage>
        <taxon>Eukaryota</taxon>
        <taxon>Metamonada</taxon>
        <taxon>Preaxostyla</taxon>
        <taxon>Oxymonadida</taxon>
        <taxon>Blattamonas</taxon>
    </lineage>
</organism>
<feature type="region of interest" description="Disordered" evidence="1">
    <location>
        <begin position="315"/>
        <end position="351"/>
    </location>
</feature>
<feature type="compositionally biased region" description="Polar residues" evidence="1">
    <location>
        <begin position="138"/>
        <end position="181"/>
    </location>
</feature>